<dbReference type="Pfam" id="PF02698">
    <property type="entry name" value="DUF218"/>
    <property type="match status" value="1"/>
</dbReference>
<evidence type="ECO:0000313" key="3">
    <source>
        <dbReference type="Proteomes" id="UP000466931"/>
    </source>
</evidence>
<reference evidence="2" key="2">
    <citation type="submission" date="2020-02" db="EMBL/GenBank/DDBJ databases">
        <authorList>
            <person name="Matsumoto Y."/>
            <person name="Motooka D."/>
            <person name="Nakamura S."/>
        </authorList>
    </citation>
    <scope>NUCLEOTIDE SEQUENCE</scope>
    <source>
        <strain evidence="2">JCM 13671</strain>
    </source>
</reference>
<evidence type="ECO:0000259" key="1">
    <source>
        <dbReference type="Pfam" id="PF02698"/>
    </source>
</evidence>
<keyword evidence="3" id="KW-1185">Reference proteome</keyword>
<name>A0A7I7XSI7_9MYCO</name>
<reference evidence="2" key="1">
    <citation type="journal article" date="2019" name="Emerg. Microbes Infect.">
        <title>Comprehensive subspecies identification of 175 nontuberculous mycobacteria species based on 7547 genomic profiles.</title>
        <authorList>
            <person name="Matsumoto Y."/>
            <person name="Kinjo T."/>
            <person name="Motooka D."/>
            <person name="Nabeya D."/>
            <person name="Jung N."/>
            <person name="Uechi K."/>
            <person name="Horii T."/>
            <person name="Iida T."/>
            <person name="Fujita J."/>
            <person name="Nakamura S."/>
        </authorList>
    </citation>
    <scope>NUCLEOTIDE SEQUENCE [LARGE SCALE GENOMIC DNA]</scope>
    <source>
        <strain evidence="2">JCM 13671</strain>
    </source>
</reference>
<feature type="domain" description="DUF218" evidence="1">
    <location>
        <begin position="35"/>
        <end position="146"/>
    </location>
</feature>
<dbReference type="AlphaFoldDB" id="A0A7I7XSI7"/>
<accession>A0A7I7XSI7</accession>
<dbReference type="OrthoDB" id="4772924at2"/>
<dbReference type="Proteomes" id="UP000466931">
    <property type="component" value="Chromosome"/>
</dbReference>
<dbReference type="InterPro" id="IPR003848">
    <property type="entry name" value="DUF218"/>
</dbReference>
<dbReference type="RefSeq" id="WP_109788636.1">
    <property type="nucleotide sequence ID" value="NZ_AP022612.1"/>
</dbReference>
<organism evidence="2 3">
    <name type="scientific">Mycolicibacterium confluentis</name>
    <dbReference type="NCBI Taxonomy" id="28047"/>
    <lineage>
        <taxon>Bacteria</taxon>
        <taxon>Bacillati</taxon>
        <taxon>Actinomycetota</taxon>
        <taxon>Actinomycetes</taxon>
        <taxon>Mycobacteriales</taxon>
        <taxon>Mycobacteriaceae</taxon>
        <taxon>Mycolicibacterium</taxon>
    </lineage>
</organism>
<sequence>MRRLVALLLAAVVVVGVAGYPVFVSPQVDDVRAADAILVVGGDGPEARVRHGLDLARQGWARHVVLSSPGGQVAKYCSLDDPAFTVECFDPKPRSTLGEARELGRLAKERGWRTVIVVTYPPHISRARFIMDKCFDGELIMSAAPLDLSVPYWAWMYVYQSAGYAKAFLQSGC</sequence>
<evidence type="ECO:0000313" key="2">
    <source>
        <dbReference type="EMBL" id="BBZ32033.1"/>
    </source>
</evidence>
<dbReference type="EMBL" id="AP022612">
    <property type="protein sequence ID" value="BBZ32033.1"/>
    <property type="molecule type" value="Genomic_DNA"/>
</dbReference>
<protein>
    <recommendedName>
        <fullName evidence="1">DUF218 domain-containing protein</fullName>
    </recommendedName>
</protein>
<dbReference type="CDD" id="cd06259">
    <property type="entry name" value="YdcF-like"/>
    <property type="match status" value="1"/>
</dbReference>
<proteinExistence type="predicted"/>
<gene>
    <name evidence="2" type="ORF">MCNF_06380</name>
</gene>